<comment type="caution">
    <text evidence="1">The sequence shown here is derived from an EMBL/GenBank/DDBJ whole genome shotgun (WGS) entry which is preliminary data.</text>
</comment>
<reference evidence="1 2" key="1">
    <citation type="submission" date="2023-01" db="EMBL/GenBank/DDBJ databases">
        <authorList>
            <person name="Whitehead M."/>
        </authorList>
    </citation>
    <scope>NUCLEOTIDE SEQUENCE [LARGE SCALE GENOMIC DNA]</scope>
</reference>
<sequence length="74" mass="8798">MIAALNMDTEEDNINRYFLNPKESVGILNKGLIEEYNTTITNDEIQKQYLLQVVWDYRNKYPDSKKSTILHKKF</sequence>
<protein>
    <submittedName>
        <fullName evidence="1">Uncharacterized protein</fullName>
    </submittedName>
</protein>
<organism evidence="1 2">
    <name type="scientific">Macrosiphum euphorbiae</name>
    <name type="common">potato aphid</name>
    <dbReference type="NCBI Taxonomy" id="13131"/>
    <lineage>
        <taxon>Eukaryota</taxon>
        <taxon>Metazoa</taxon>
        <taxon>Ecdysozoa</taxon>
        <taxon>Arthropoda</taxon>
        <taxon>Hexapoda</taxon>
        <taxon>Insecta</taxon>
        <taxon>Pterygota</taxon>
        <taxon>Neoptera</taxon>
        <taxon>Paraneoptera</taxon>
        <taxon>Hemiptera</taxon>
        <taxon>Sternorrhyncha</taxon>
        <taxon>Aphidomorpha</taxon>
        <taxon>Aphidoidea</taxon>
        <taxon>Aphididae</taxon>
        <taxon>Macrosiphini</taxon>
        <taxon>Macrosiphum</taxon>
    </lineage>
</organism>
<keyword evidence="2" id="KW-1185">Reference proteome</keyword>
<accession>A0AAV0XV88</accession>
<evidence type="ECO:0000313" key="2">
    <source>
        <dbReference type="Proteomes" id="UP001160148"/>
    </source>
</evidence>
<evidence type="ECO:0000313" key="1">
    <source>
        <dbReference type="EMBL" id="CAI6371337.1"/>
    </source>
</evidence>
<dbReference type="AlphaFoldDB" id="A0AAV0XV88"/>
<proteinExistence type="predicted"/>
<dbReference type="EMBL" id="CARXXK010000894">
    <property type="protein sequence ID" value="CAI6371337.1"/>
    <property type="molecule type" value="Genomic_DNA"/>
</dbReference>
<dbReference type="Proteomes" id="UP001160148">
    <property type="component" value="Unassembled WGS sequence"/>
</dbReference>
<name>A0AAV0XV88_9HEMI</name>
<gene>
    <name evidence="1" type="ORF">MEUPH1_LOCUS25352</name>
</gene>